<dbReference type="EMBL" id="CP108318">
    <property type="protein sequence ID" value="WTW63517.1"/>
    <property type="molecule type" value="Genomic_DNA"/>
</dbReference>
<organism evidence="1">
    <name type="scientific">Streptomyces sp. NBC_00003</name>
    <dbReference type="NCBI Taxonomy" id="2903608"/>
    <lineage>
        <taxon>Bacteria</taxon>
        <taxon>Bacillati</taxon>
        <taxon>Actinomycetota</taxon>
        <taxon>Actinomycetes</taxon>
        <taxon>Kitasatosporales</taxon>
        <taxon>Streptomycetaceae</taxon>
        <taxon>Streptomyces</taxon>
    </lineage>
</organism>
<protein>
    <submittedName>
        <fullName evidence="1">Uncharacterized protein</fullName>
    </submittedName>
</protein>
<gene>
    <name evidence="1" type="ORF">OG549_24290</name>
</gene>
<proteinExistence type="predicted"/>
<evidence type="ECO:0000313" key="1">
    <source>
        <dbReference type="EMBL" id="WTW63517.1"/>
    </source>
</evidence>
<sequence>MPTVAQVLSQRPTTQGPRFVLGTVTGAAGSKATVALSGGAETTALVPRDIQPAQGNSVLVLVSSAANVILCRLELS</sequence>
<dbReference type="AlphaFoldDB" id="A0AAU2V7U4"/>
<accession>A0AAU2V7U4</accession>
<name>A0AAU2V7U4_9ACTN</name>
<reference evidence="1" key="1">
    <citation type="submission" date="2022-10" db="EMBL/GenBank/DDBJ databases">
        <title>The complete genomes of actinobacterial strains from the NBC collection.</title>
        <authorList>
            <person name="Joergensen T.S."/>
            <person name="Alvarez Arevalo M."/>
            <person name="Sterndorff E.B."/>
            <person name="Faurdal D."/>
            <person name="Vuksanovic O."/>
            <person name="Mourched A.-S."/>
            <person name="Charusanti P."/>
            <person name="Shaw S."/>
            <person name="Blin K."/>
            <person name="Weber T."/>
        </authorList>
    </citation>
    <scope>NUCLEOTIDE SEQUENCE</scope>
    <source>
        <strain evidence="1">NBC_00003</strain>
    </source>
</reference>